<dbReference type="EnsemblMetazoa" id="GMOY007411-RA">
    <property type="protein sequence ID" value="GMOY007411-PA"/>
    <property type="gene ID" value="GMOY007411"/>
</dbReference>
<sequence>MATVQRKLVHKQFNSPIGLYSEQNIKDSMDRELKAFRAQGHSIVSCRSEDAIKANGNAD</sequence>
<evidence type="ECO:0000259" key="1">
    <source>
        <dbReference type="SMART" id="SM00735"/>
    </source>
</evidence>
<feature type="domain" description="Zasp-like motif" evidence="1">
    <location>
        <begin position="7"/>
        <end position="32"/>
    </location>
</feature>
<dbReference type="Pfam" id="PF15936">
    <property type="entry name" value="DUF4749"/>
    <property type="match status" value="1"/>
</dbReference>
<reference evidence="2" key="1">
    <citation type="submission" date="2020-05" db="UniProtKB">
        <authorList>
            <consortium name="EnsemblMetazoa"/>
        </authorList>
    </citation>
    <scope>IDENTIFICATION</scope>
    <source>
        <strain evidence="2">Yale</strain>
    </source>
</reference>
<keyword evidence="3" id="KW-1185">Reference proteome</keyword>
<dbReference type="SMART" id="SM00735">
    <property type="entry name" value="ZM"/>
    <property type="match status" value="1"/>
</dbReference>
<dbReference type="Proteomes" id="UP000092444">
    <property type="component" value="Unassembled WGS sequence"/>
</dbReference>
<name>A0A1B0G282_GLOMM</name>
<dbReference type="EMBL" id="CCAG010001214">
    <property type="status" value="NOT_ANNOTATED_CDS"/>
    <property type="molecule type" value="Genomic_DNA"/>
</dbReference>
<evidence type="ECO:0000313" key="2">
    <source>
        <dbReference type="EnsemblMetazoa" id="GMOY007411-PA"/>
    </source>
</evidence>
<dbReference type="InterPro" id="IPR031847">
    <property type="entry name" value="PDLI1-4/Zasp-like_mid"/>
</dbReference>
<dbReference type="InterPro" id="IPR006643">
    <property type="entry name" value="Zasp-like_motif"/>
</dbReference>
<protein>
    <recommendedName>
        <fullName evidence="1">Zasp-like motif domain-containing protein</fullName>
    </recommendedName>
</protein>
<proteinExistence type="predicted"/>
<dbReference type="VEuPathDB" id="VectorBase:GMOY007411"/>
<evidence type="ECO:0000313" key="3">
    <source>
        <dbReference type="Proteomes" id="UP000092444"/>
    </source>
</evidence>
<organism evidence="2 3">
    <name type="scientific">Glossina morsitans morsitans</name>
    <name type="common">Savannah tsetse fly</name>
    <dbReference type="NCBI Taxonomy" id="37546"/>
    <lineage>
        <taxon>Eukaryota</taxon>
        <taxon>Metazoa</taxon>
        <taxon>Ecdysozoa</taxon>
        <taxon>Arthropoda</taxon>
        <taxon>Hexapoda</taxon>
        <taxon>Insecta</taxon>
        <taxon>Pterygota</taxon>
        <taxon>Neoptera</taxon>
        <taxon>Endopterygota</taxon>
        <taxon>Diptera</taxon>
        <taxon>Brachycera</taxon>
        <taxon>Muscomorpha</taxon>
        <taxon>Hippoboscoidea</taxon>
        <taxon>Glossinidae</taxon>
        <taxon>Glossina</taxon>
    </lineage>
</organism>
<accession>A0A1B0G282</accession>
<dbReference type="AlphaFoldDB" id="A0A1B0G282"/>